<sequence>MKFGYSVISASMLGLFATVFAGSVYRCPSTKEIPEETANTAVRNELARADNGKNLKIIFDNIAVMRLLKYSLDDVNFKIMAYINTQDGTFRVFEERSRPQSIEICRLVVR</sequence>
<feature type="signal peptide" evidence="1">
    <location>
        <begin position="1"/>
        <end position="21"/>
    </location>
</feature>
<protein>
    <submittedName>
        <fullName evidence="2">BgTH12-03415</fullName>
    </submittedName>
</protein>
<dbReference type="Proteomes" id="UP000683417">
    <property type="component" value="Unassembled WGS sequence"/>
</dbReference>
<evidence type="ECO:0000256" key="1">
    <source>
        <dbReference type="SAM" id="SignalP"/>
    </source>
</evidence>
<comment type="caution">
    <text evidence="2">The sequence shown here is derived from an EMBL/GenBank/DDBJ whole genome shotgun (WGS) entry which is preliminary data.</text>
</comment>
<dbReference type="AlphaFoldDB" id="A0A9W4GCY7"/>
<evidence type="ECO:0000313" key="2">
    <source>
        <dbReference type="EMBL" id="CAD6499295.1"/>
    </source>
</evidence>
<organism evidence="2 3">
    <name type="scientific">Blumeria graminis f. sp. triticale</name>
    <dbReference type="NCBI Taxonomy" id="1689686"/>
    <lineage>
        <taxon>Eukaryota</taxon>
        <taxon>Fungi</taxon>
        <taxon>Dikarya</taxon>
        <taxon>Ascomycota</taxon>
        <taxon>Pezizomycotina</taxon>
        <taxon>Leotiomycetes</taxon>
        <taxon>Erysiphales</taxon>
        <taxon>Erysiphaceae</taxon>
        <taxon>Blumeria</taxon>
    </lineage>
</organism>
<dbReference type="EMBL" id="CAJHIT010000002">
    <property type="protein sequence ID" value="CAD6499295.1"/>
    <property type="molecule type" value="Genomic_DNA"/>
</dbReference>
<reference evidence="2" key="1">
    <citation type="submission" date="2020-10" db="EMBL/GenBank/DDBJ databases">
        <authorList>
            <person name="Muller C M."/>
        </authorList>
    </citation>
    <scope>NUCLEOTIDE SEQUENCE</scope>
    <source>
        <strain evidence="2">THUN-12</strain>
    </source>
</reference>
<evidence type="ECO:0000313" key="3">
    <source>
        <dbReference type="Proteomes" id="UP000683417"/>
    </source>
</evidence>
<keyword evidence="1" id="KW-0732">Signal</keyword>
<name>A0A9W4GCY7_BLUGR</name>
<accession>A0A9W4GCY7</accession>
<gene>
    <name evidence="2" type="ORF">BGTH12_LOCUS653</name>
</gene>
<proteinExistence type="predicted"/>
<feature type="chain" id="PRO_5040996823" evidence="1">
    <location>
        <begin position="22"/>
        <end position="110"/>
    </location>
</feature>